<accession>A0A1H2MGI3</accession>
<gene>
    <name evidence="2" type="ORF">SAMN04488544_2011</name>
</gene>
<evidence type="ECO:0000256" key="1">
    <source>
        <dbReference type="SAM" id="Phobius"/>
    </source>
</evidence>
<reference evidence="3" key="1">
    <citation type="submission" date="2016-10" db="EMBL/GenBank/DDBJ databases">
        <authorList>
            <person name="Varghese N."/>
            <person name="Submissions S."/>
        </authorList>
    </citation>
    <scope>NUCLEOTIDE SEQUENCE [LARGE SCALE GENOMIC DNA]</scope>
    <source>
        <strain evidence="3">DSM 21743</strain>
    </source>
</reference>
<name>A0A1H2MGI3_9ACTN</name>
<feature type="transmembrane region" description="Helical" evidence="1">
    <location>
        <begin position="35"/>
        <end position="53"/>
    </location>
</feature>
<keyword evidence="1" id="KW-0812">Transmembrane</keyword>
<dbReference type="EMBL" id="LT629799">
    <property type="protein sequence ID" value="SDU92194.1"/>
    <property type="molecule type" value="Genomic_DNA"/>
</dbReference>
<dbReference type="RefSeq" id="WP_157719918.1">
    <property type="nucleotide sequence ID" value="NZ_LT629799.1"/>
</dbReference>
<organism evidence="2 3">
    <name type="scientific">Microlunatus sagamiharensis</name>
    <dbReference type="NCBI Taxonomy" id="546874"/>
    <lineage>
        <taxon>Bacteria</taxon>
        <taxon>Bacillati</taxon>
        <taxon>Actinomycetota</taxon>
        <taxon>Actinomycetes</taxon>
        <taxon>Propionibacteriales</taxon>
        <taxon>Propionibacteriaceae</taxon>
        <taxon>Microlunatus</taxon>
    </lineage>
</organism>
<dbReference type="Proteomes" id="UP000198825">
    <property type="component" value="Chromosome I"/>
</dbReference>
<dbReference type="STRING" id="546874.SAMN04488544_2011"/>
<feature type="transmembrane region" description="Helical" evidence="1">
    <location>
        <begin position="7"/>
        <end position="29"/>
    </location>
</feature>
<evidence type="ECO:0000313" key="2">
    <source>
        <dbReference type="EMBL" id="SDU92194.1"/>
    </source>
</evidence>
<dbReference type="AlphaFoldDB" id="A0A1H2MGI3"/>
<keyword evidence="1" id="KW-0472">Membrane</keyword>
<keyword evidence="1" id="KW-1133">Transmembrane helix</keyword>
<proteinExistence type="predicted"/>
<sequence length="58" mass="5969">MSSARRVLVAFLVGAVAALIYGLVSHYSSGRVSPAGAPVVGALIAVGFYVLVLRRRGP</sequence>
<protein>
    <submittedName>
        <fullName evidence="2">Uncharacterized protein</fullName>
    </submittedName>
</protein>
<evidence type="ECO:0000313" key="3">
    <source>
        <dbReference type="Proteomes" id="UP000198825"/>
    </source>
</evidence>
<keyword evidence="3" id="KW-1185">Reference proteome</keyword>